<dbReference type="PANTHER" id="PTHR23317">
    <property type="entry name" value="DEDICATOR OF CYTOKINESIS DOCK"/>
    <property type="match status" value="1"/>
</dbReference>
<name>A0AAV8XKW1_9CUCU</name>
<proteinExistence type="predicted"/>
<evidence type="ECO:0000313" key="3">
    <source>
        <dbReference type="Proteomes" id="UP001162162"/>
    </source>
</evidence>
<sequence>MFLIRILAPLRGCIFNISQPSSDIFIVIRIEKVLQGDLSECVEPYLKEDKNRDKLKSVAVSVCERLGKYRQAFAWTAINLVNVINGGNSLERDSDRDSMSSGSNTNSLGEFFA</sequence>
<feature type="compositionally biased region" description="Polar residues" evidence="1">
    <location>
        <begin position="104"/>
        <end position="113"/>
    </location>
</feature>
<dbReference type="Proteomes" id="UP001162162">
    <property type="component" value="Unassembled WGS sequence"/>
</dbReference>
<feature type="region of interest" description="Disordered" evidence="1">
    <location>
        <begin position="90"/>
        <end position="113"/>
    </location>
</feature>
<evidence type="ECO:0000313" key="2">
    <source>
        <dbReference type="EMBL" id="KAJ8939174.1"/>
    </source>
</evidence>
<comment type="caution">
    <text evidence="2">The sequence shown here is derived from an EMBL/GenBank/DDBJ whole genome shotgun (WGS) entry which is preliminary data.</text>
</comment>
<gene>
    <name evidence="2" type="ORF">NQ318_017071</name>
</gene>
<dbReference type="EMBL" id="JAPWTK010000504">
    <property type="protein sequence ID" value="KAJ8939174.1"/>
    <property type="molecule type" value="Genomic_DNA"/>
</dbReference>
<dbReference type="InterPro" id="IPR026791">
    <property type="entry name" value="DOCK"/>
</dbReference>
<dbReference type="GO" id="GO:0005085">
    <property type="term" value="F:guanyl-nucleotide exchange factor activity"/>
    <property type="evidence" value="ECO:0007669"/>
    <property type="project" value="InterPro"/>
</dbReference>
<reference evidence="2" key="1">
    <citation type="journal article" date="2023" name="Insect Mol. Biol.">
        <title>Genome sequencing provides insights into the evolution of gene families encoding plant cell wall-degrading enzymes in longhorned beetles.</title>
        <authorList>
            <person name="Shin N.R."/>
            <person name="Okamura Y."/>
            <person name="Kirsch R."/>
            <person name="Pauchet Y."/>
        </authorList>
    </citation>
    <scope>NUCLEOTIDE SEQUENCE</scope>
    <source>
        <strain evidence="2">AMC_N1</strain>
    </source>
</reference>
<dbReference type="PANTHER" id="PTHR23317:SF76">
    <property type="entry name" value="LD20667P"/>
    <property type="match status" value="1"/>
</dbReference>
<organism evidence="2 3">
    <name type="scientific">Aromia moschata</name>
    <dbReference type="NCBI Taxonomy" id="1265417"/>
    <lineage>
        <taxon>Eukaryota</taxon>
        <taxon>Metazoa</taxon>
        <taxon>Ecdysozoa</taxon>
        <taxon>Arthropoda</taxon>
        <taxon>Hexapoda</taxon>
        <taxon>Insecta</taxon>
        <taxon>Pterygota</taxon>
        <taxon>Neoptera</taxon>
        <taxon>Endopterygota</taxon>
        <taxon>Coleoptera</taxon>
        <taxon>Polyphaga</taxon>
        <taxon>Cucujiformia</taxon>
        <taxon>Chrysomeloidea</taxon>
        <taxon>Cerambycidae</taxon>
        <taxon>Cerambycinae</taxon>
        <taxon>Callichromatini</taxon>
        <taxon>Aromia</taxon>
    </lineage>
</organism>
<accession>A0AAV8XKW1</accession>
<protein>
    <submittedName>
        <fullName evidence="2">Uncharacterized protein</fullName>
    </submittedName>
</protein>
<keyword evidence="3" id="KW-1185">Reference proteome</keyword>
<dbReference type="AlphaFoldDB" id="A0AAV8XKW1"/>
<dbReference type="GO" id="GO:0007264">
    <property type="term" value="P:small GTPase-mediated signal transduction"/>
    <property type="evidence" value="ECO:0007669"/>
    <property type="project" value="InterPro"/>
</dbReference>
<evidence type="ECO:0000256" key="1">
    <source>
        <dbReference type="SAM" id="MobiDB-lite"/>
    </source>
</evidence>